<protein>
    <submittedName>
        <fullName evidence="1">Uncharacterized protein</fullName>
    </submittedName>
</protein>
<sequence>MSLFRRRSKLTAFRLCQCSLSLSVFLFSADAAAMELAFIDLTVFDRNIEKNVSNIESSDFVPRATLFYSNTFGNTKFLAEFAANSNHSHFGRFKLGWDLDSTNTIWVGRTHNPSNYWRDQYHHGGWLQPSINRPAIAEFEVPGGIIPAHSTGLLYEGGATVGNQRGWAYIASYGYTATLDSNGLELPNIIDTERNRHNASLAFKLSYRFEALAGGNEIGILGSNNHITDRDNAIIENEQSLFGAFFNWHFSDLHIISELYFIENNLVNFSSVINGTDEFVNGYIMADYGLNDDWSVYSRLENTKNEEGSLYLGRFLNFVTKRNLLGIRYSINRSQMLKLEIEDSEIFAGDQYQQLSLQWSYVYP</sequence>
<dbReference type="SUPFAM" id="SSF56935">
    <property type="entry name" value="Porins"/>
    <property type="match status" value="1"/>
</dbReference>
<gene>
    <name evidence="1" type="ORF">MNBD_GAMMA08-1915</name>
</gene>
<organism evidence="1">
    <name type="scientific">hydrothermal vent metagenome</name>
    <dbReference type="NCBI Taxonomy" id="652676"/>
    <lineage>
        <taxon>unclassified sequences</taxon>
        <taxon>metagenomes</taxon>
        <taxon>ecological metagenomes</taxon>
    </lineage>
</organism>
<accession>A0A3B0WVR8</accession>
<evidence type="ECO:0000313" key="1">
    <source>
        <dbReference type="EMBL" id="VAW60105.1"/>
    </source>
</evidence>
<dbReference type="EMBL" id="UOFH01000124">
    <property type="protein sequence ID" value="VAW60105.1"/>
    <property type="molecule type" value="Genomic_DNA"/>
</dbReference>
<reference evidence="1" key="1">
    <citation type="submission" date="2018-06" db="EMBL/GenBank/DDBJ databases">
        <authorList>
            <person name="Zhirakovskaya E."/>
        </authorList>
    </citation>
    <scope>NUCLEOTIDE SEQUENCE</scope>
</reference>
<name>A0A3B0WVR8_9ZZZZ</name>
<proteinExistence type="predicted"/>
<dbReference type="AlphaFoldDB" id="A0A3B0WVR8"/>